<dbReference type="EMBL" id="CAEZYK010000022">
    <property type="protein sequence ID" value="CAB4720244.1"/>
    <property type="molecule type" value="Genomic_DNA"/>
</dbReference>
<comment type="similarity">
    <text evidence="1">Belongs to the ABC transporter superfamily.</text>
</comment>
<dbReference type="GO" id="GO:0015658">
    <property type="term" value="F:branched-chain amino acid transmembrane transporter activity"/>
    <property type="evidence" value="ECO:0007669"/>
    <property type="project" value="TreeGrafter"/>
</dbReference>
<feature type="domain" description="ABC transporter" evidence="6">
    <location>
        <begin position="4"/>
        <end position="239"/>
    </location>
</feature>
<keyword evidence="4" id="KW-0067">ATP-binding</keyword>
<feature type="domain" description="ABC transporter" evidence="6">
    <location>
        <begin position="270"/>
        <end position="499"/>
    </location>
</feature>
<evidence type="ECO:0000256" key="2">
    <source>
        <dbReference type="ARBA" id="ARBA00022448"/>
    </source>
</evidence>
<dbReference type="SMART" id="SM00382">
    <property type="entry name" value="AAA"/>
    <property type="match status" value="2"/>
</dbReference>
<dbReference type="GO" id="GO:0005524">
    <property type="term" value="F:ATP binding"/>
    <property type="evidence" value="ECO:0007669"/>
    <property type="project" value="UniProtKB-KW"/>
</dbReference>
<keyword evidence="5" id="KW-0029">Amino-acid transport</keyword>
<evidence type="ECO:0000256" key="5">
    <source>
        <dbReference type="ARBA" id="ARBA00022970"/>
    </source>
</evidence>
<dbReference type="InterPro" id="IPR052156">
    <property type="entry name" value="BCAA_Transport_ATP-bd_LivF"/>
</dbReference>
<keyword evidence="2" id="KW-0813">Transport</keyword>
<dbReference type="GO" id="GO:0015807">
    <property type="term" value="P:L-amino acid transport"/>
    <property type="evidence" value="ECO:0007669"/>
    <property type="project" value="TreeGrafter"/>
</dbReference>
<proteinExistence type="inferred from homology"/>
<dbReference type="EMBL" id="CAFBMM010000001">
    <property type="protein sequence ID" value="CAB4894248.1"/>
    <property type="molecule type" value="Genomic_DNA"/>
</dbReference>
<dbReference type="InterPro" id="IPR003593">
    <property type="entry name" value="AAA+_ATPase"/>
</dbReference>
<keyword evidence="3" id="KW-0547">Nucleotide-binding</keyword>
<evidence type="ECO:0000313" key="7">
    <source>
        <dbReference type="EMBL" id="CAB4720244.1"/>
    </source>
</evidence>
<dbReference type="EMBL" id="CAFBOF010000001">
    <property type="protein sequence ID" value="CAB4968445.1"/>
    <property type="molecule type" value="Genomic_DNA"/>
</dbReference>
<dbReference type="InterPro" id="IPR003439">
    <property type="entry name" value="ABC_transporter-like_ATP-bd"/>
</dbReference>
<evidence type="ECO:0000256" key="3">
    <source>
        <dbReference type="ARBA" id="ARBA00022741"/>
    </source>
</evidence>
<dbReference type="PANTHER" id="PTHR43820">
    <property type="entry name" value="HIGH-AFFINITY BRANCHED-CHAIN AMINO ACID TRANSPORT ATP-BINDING PROTEIN LIVF"/>
    <property type="match status" value="1"/>
</dbReference>
<accession>A0A6J7Q1Q0</accession>
<evidence type="ECO:0000256" key="1">
    <source>
        <dbReference type="ARBA" id="ARBA00005417"/>
    </source>
</evidence>
<dbReference type="InterPro" id="IPR027417">
    <property type="entry name" value="P-loop_NTPase"/>
</dbReference>
<dbReference type="InterPro" id="IPR017871">
    <property type="entry name" value="ABC_transporter-like_CS"/>
</dbReference>
<dbReference type="Pfam" id="PF12399">
    <property type="entry name" value="BCA_ABC_TP_C"/>
    <property type="match status" value="1"/>
</dbReference>
<dbReference type="InterPro" id="IPR032823">
    <property type="entry name" value="BCA_ABC_TP_C"/>
</dbReference>
<dbReference type="PROSITE" id="PS50893">
    <property type="entry name" value="ABC_TRANSPORTER_2"/>
    <property type="match status" value="2"/>
</dbReference>
<dbReference type="PANTHER" id="PTHR43820:SF4">
    <property type="entry name" value="HIGH-AFFINITY BRANCHED-CHAIN AMINO ACID TRANSPORT ATP-BINDING PROTEIN LIVF"/>
    <property type="match status" value="1"/>
</dbReference>
<organism evidence="10">
    <name type="scientific">freshwater metagenome</name>
    <dbReference type="NCBI Taxonomy" id="449393"/>
    <lineage>
        <taxon>unclassified sequences</taxon>
        <taxon>metagenomes</taxon>
        <taxon>ecological metagenomes</taxon>
    </lineage>
</organism>
<dbReference type="CDD" id="cd03224">
    <property type="entry name" value="ABC_TM1139_LivF_branched"/>
    <property type="match status" value="1"/>
</dbReference>
<sequence>MALLEVRNVSVRFGGLQALDEVNVSVNAGHVTGLIGPNGAGKTTLFNVITGLQTPTSGDIVLDDVDLTLAKPHRRARSGIGRTFQRLETFGSLSARDNVLVGAEMRRGWSRERFDPREFTNELIERVGLSAVADEIVDTLPTGTARLVEVARALASKPKVLLLDEPSSGLTANETNALGELLREISISGVGVLLVEHDMSFVMGTCEKLYVLDFGRIISTGSPAEVQANSQVRSAYLGSSEGTPVAQIRSRSTTHLGSNTPSDQDLIPALSLKKVDAAYGLINVLSGVDLEVKSGQVFALLGPNGAGKSTTLKVASGQLKPTAGQFEIDGISATSRSADWLARNGICLIPEGRGVFPNLTIIENLKMATFTGTPYGEIVEKAFARFPRLKERSKQVAGTLSGGEQQMLAMARALATNPKVLLLDELSMGLAPLIVEELYEIVRGIADDNVSILIVEQFAHEILTVADTAAIMLHGRIEFTGSPEEVGTALEQAYLGGSVNGGTNSP</sequence>
<evidence type="ECO:0000259" key="6">
    <source>
        <dbReference type="PROSITE" id="PS50893"/>
    </source>
</evidence>
<evidence type="ECO:0000313" key="9">
    <source>
        <dbReference type="EMBL" id="CAB4968445.1"/>
    </source>
</evidence>
<dbReference type="PROSITE" id="PS00211">
    <property type="entry name" value="ABC_TRANSPORTER_1"/>
    <property type="match status" value="1"/>
</dbReference>
<dbReference type="CDD" id="cd03219">
    <property type="entry name" value="ABC_Mj1267_LivG_branched"/>
    <property type="match status" value="1"/>
</dbReference>
<dbReference type="Pfam" id="PF00005">
    <property type="entry name" value="ABC_tran"/>
    <property type="match status" value="2"/>
</dbReference>
<gene>
    <name evidence="7" type="ORF">UFOPK2683_00562</name>
    <name evidence="8" type="ORF">UFOPK3605_00099</name>
    <name evidence="9" type="ORF">UFOPK3897_00103</name>
    <name evidence="10" type="ORF">UFOPK4121_00056</name>
</gene>
<name>A0A6J7Q1Q0_9ZZZZ</name>
<protein>
    <submittedName>
        <fullName evidence="10">Unannotated protein</fullName>
    </submittedName>
</protein>
<reference evidence="10" key="1">
    <citation type="submission" date="2020-05" db="EMBL/GenBank/DDBJ databases">
        <authorList>
            <person name="Chiriac C."/>
            <person name="Salcher M."/>
            <person name="Ghai R."/>
            <person name="Kavagutti S V."/>
        </authorList>
    </citation>
    <scope>NUCLEOTIDE SEQUENCE</scope>
</reference>
<dbReference type="AlphaFoldDB" id="A0A6J7Q1Q0"/>
<dbReference type="SUPFAM" id="SSF52540">
    <property type="entry name" value="P-loop containing nucleoside triphosphate hydrolases"/>
    <property type="match status" value="2"/>
</dbReference>
<evidence type="ECO:0000313" key="8">
    <source>
        <dbReference type="EMBL" id="CAB4894248.1"/>
    </source>
</evidence>
<evidence type="ECO:0000313" key="10">
    <source>
        <dbReference type="EMBL" id="CAB5011226.1"/>
    </source>
</evidence>
<dbReference type="Gene3D" id="3.40.50.300">
    <property type="entry name" value="P-loop containing nucleotide triphosphate hydrolases"/>
    <property type="match status" value="2"/>
</dbReference>
<evidence type="ECO:0000256" key="4">
    <source>
        <dbReference type="ARBA" id="ARBA00022840"/>
    </source>
</evidence>
<dbReference type="EMBL" id="CAFBPQ010000001">
    <property type="protein sequence ID" value="CAB5011226.1"/>
    <property type="molecule type" value="Genomic_DNA"/>
</dbReference>
<dbReference type="GO" id="GO:0016887">
    <property type="term" value="F:ATP hydrolysis activity"/>
    <property type="evidence" value="ECO:0007669"/>
    <property type="project" value="InterPro"/>
</dbReference>